<dbReference type="PANTHER" id="PTHR21310">
    <property type="entry name" value="AMINOGLYCOSIDE PHOSPHOTRANSFERASE-RELATED-RELATED"/>
    <property type="match status" value="1"/>
</dbReference>
<evidence type="ECO:0000259" key="1">
    <source>
        <dbReference type="Pfam" id="PF01636"/>
    </source>
</evidence>
<feature type="domain" description="Aminoglycoside phosphotransferase" evidence="1">
    <location>
        <begin position="25"/>
        <end position="242"/>
    </location>
</feature>
<accession>A0A3S1D080</accession>
<reference evidence="2" key="1">
    <citation type="submission" date="2020-05" db="EMBL/GenBank/DDBJ databases">
        <title>Chitinophaga laudate sp. nov., isolated from a tropical peat swamp.</title>
        <authorList>
            <person name="Goh C.B.S."/>
            <person name="Lee M.S."/>
            <person name="Parimannan S."/>
            <person name="Pasbakhsh P."/>
            <person name="Yule C.M."/>
            <person name="Rajandas H."/>
            <person name="Loke S."/>
            <person name="Croft L."/>
            <person name="Tan J.B.L."/>
        </authorList>
    </citation>
    <scope>NUCLEOTIDE SEQUENCE</scope>
    <source>
        <strain evidence="2">Mgbs1</strain>
    </source>
</reference>
<comment type="caution">
    <text evidence="2">The sequence shown here is derived from an EMBL/GenBank/DDBJ whole genome shotgun (WGS) entry which is preliminary data.</text>
</comment>
<organism evidence="2 3">
    <name type="scientific">Chitinophaga solisilvae</name>
    <dbReference type="NCBI Taxonomy" id="1233460"/>
    <lineage>
        <taxon>Bacteria</taxon>
        <taxon>Pseudomonadati</taxon>
        <taxon>Bacteroidota</taxon>
        <taxon>Chitinophagia</taxon>
        <taxon>Chitinophagales</taxon>
        <taxon>Chitinophagaceae</taxon>
        <taxon>Chitinophaga</taxon>
    </lineage>
</organism>
<dbReference type="OrthoDB" id="9812495at2"/>
<evidence type="ECO:0000313" key="2">
    <source>
        <dbReference type="EMBL" id="NSL90076.1"/>
    </source>
</evidence>
<gene>
    <name evidence="2" type="ORF">ECE50_024790</name>
</gene>
<dbReference type="InterPro" id="IPR011009">
    <property type="entry name" value="Kinase-like_dom_sf"/>
</dbReference>
<dbReference type="InterPro" id="IPR051678">
    <property type="entry name" value="AGP_Transferase"/>
</dbReference>
<dbReference type="Proteomes" id="UP000281028">
    <property type="component" value="Unassembled WGS sequence"/>
</dbReference>
<sequence>MHIDQTTVQRYLETRYQQVQHLKHMADGWWAQAFSFTGDQRQLVIRISRHIADFRKDEYARTHFSSAAIPIPRIIATGPFSDGLYYCISAYCTGTPADDFMETLTTAAALPVAASLLETLEHIHQLDTQHLSGWGHTDANGNGMFDSWEAWLSAIYNHKTPVSWQELAAATWLEADLFRQLITRMESLYPYLPREKKILHGDYGFDNVLLTPDGKISAVLDWSDMQLGDELFDLIHMNEPWVNPPESVNYLQLWLEDRQRKGIATPHVNERVTCYSIYYTLLHLHIYTTRQEEDSYREVAAWAKSCLL</sequence>
<protein>
    <submittedName>
        <fullName evidence="2">Aminoglycoside phosphotransferase family protein</fullName>
    </submittedName>
</protein>
<dbReference type="AlphaFoldDB" id="A0A3S1D080"/>
<dbReference type="InterPro" id="IPR002575">
    <property type="entry name" value="Aminoglycoside_PTrfase"/>
</dbReference>
<name>A0A3S1D080_9BACT</name>
<dbReference type="EMBL" id="RIAR02000001">
    <property type="protein sequence ID" value="NSL90076.1"/>
    <property type="molecule type" value="Genomic_DNA"/>
</dbReference>
<dbReference type="Gene3D" id="3.90.1200.10">
    <property type="match status" value="1"/>
</dbReference>
<evidence type="ECO:0000313" key="3">
    <source>
        <dbReference type="Proteomes" id="UP000281028"/>
    </source>
</evidence>
<keyword evidence="3" id="KW-1185">Reference proteome</keyword>
<dbReference type="SUPFAM" id="SSF56112">
    <property type="entry name" value="Protein kinase-like (PK-like)"/>
    <property type="match status" value="1"/>
</dbReference>
<dbReference type="Gene3D" id="3.30.200.150">
    <property type="match status" value="1"/>
</dbReference>
<dbReference type="Pfam" id="PF01636">
    <property type="entry name" value="APH"/>
    <property type="match status" value="1"/>
</dbReference>
<proteinExistence type="predicted"/>